<name>A0A0K9F582_9BACI</name>
<dbReference type="Proteomes" id="UP000037326">
    <property type="component" value="Unassembled WGS sequence"/>
</dbReference>
<reference evidence="6" key="1">
    <citation type="submission" date="2015-07" db="EMBL/GenBank/DDBJ databases">
        <authorList>
            <consortium name="Consortium for Microbial Forensics and Genomics (microFORGE)"/>
            <person name="Knight B.M."/>
            <person name="Roberts D.P."/>
            <person name="Lin D."/>
            <person name="Hari K."/>
            <person name="Fletcher J."/>
            <person name="Melcher U."/>
            <person name="Blagden T."/>
            <person name="Winegar R.A."/>
        </authorList>
    </citation>
    <scope>NUCLEOTIDE SEQUENCE [LARGE SCALE GENOMIC DNA]</scope>
    <source>
        <strain evidence="6">DSM 23493</strain>
    </source>
</reference>
<sequence>MVVKTGRKRLGDLLVESGVITNEQLEFALTNKTKEEKLGDFLIKENILTEQQLIEVLEFQLGIPHIHLNQYSISPDLLQLVPAELAKRTNIIPIRREKNKLFIAMADPMDYFAIEEVRMATGCQIETSIAAKDDLYRTLTKYYDLQESMEAALLDIGATVAETQEEIEREDSPIVRLVNQIIANGVAQRASDIHFDPQETDLRVRYRVDGVLRTERSLPKHMQNIVLARIKIMGNLNITENRIPQDGRIKTNVNFKPVDIRLATLPTVYGEKVVMRILDLSSVANSIDKLGFTEKNEVLFRNMIANPNGILLITGPTGSGKSSTLYAALSNLNEEDVNIITVEDPVEYQLDGINQIQVKEEVGLTFATGLRSILRQDPDIVMIGEIRDFETAQIAVRASLTGHLVLSTLHTNSAVESISRLQDMGIEPFLLSSSLVGIMAQRLVRRICRDCGENYTFTNRELEIMRSNGIEGVTHGRRGRGCPSCNQTGYRGRMAIHEILPIDRNIKEMILNRSSDSVIRDYMKQKGYYTLLVDGLLKVAEGQTTTSEVLRVANVD</sequence>
<dbReference type="PANTHER" id="PTHR30258:SF1">
    <property type="entry name" value="PROTEIN TRANSPORT PROTEIN HOFB HOMOLOG"/>
    <property type="match status" value="1"/>
</dbReference>
<dbReference type="InterPro" id="IPR027417">
    <property type="entry name" value="P-loop_NTPase"/>
</dbReference>
<dbReference type="GO" id="GO:0005886">
    <property type="term" value="C:plasma membrane"/>
    <property type="evidence" value="ECO:0007669"/>
    <property type="project" value="TreeGrafter"/>
</dbReference>
<dbReference type="InterPro" id="IPR001482">
    <property type="entry name" value="T2SS/T4SS_dom"/>
</dbReference>
<dbReference type="FunFam" id="3.30.300.160:FF:000002">
    <property type="entry name" value="Type II secretion system protein E"/>
    <property type="match status" value="1"/>
</dbReference>
<evidence type="ECO:0000256" key="1">
    <source>
        <dbReference type="ARBA" id="ARBA00006611"/>
    </source>
</evidence>
<dbReference type="FunFam" id="3.40.50.300:FF:000398">
    <property type="entry name" value="Type IV pilus assembly ATPase PilB"/>
    <property type="match status" value="1"/>
</dbReference>
<evidence type="ECO:0000256" key="2">
    <source>
        <dbReference type="ARBA" id="ARBA00022741"/>
    </source>
</evidence>
<evidence type="ECO:0000313" key="5">
    <source>
        <dbReference type="EMBL" id="KMY29680.1"/>
    </source>
</evidence>
<organism evidence="5 6">
    <name type="scientific">Lysinibacillus xylanilyticus</name>
    <dbReference type="NCBI Taxonomy" id="582475"/>
    <lineage>
        <taxon>Bacteria</taxon>
        <taxon>Bacillati</taxon>
        <taxon>Bacillota</taxon>
        <taxon>Bacilli</taxon>
        <taxon>Bacillales</taxon>
        <taxon>Bacillaceae</taxon>
        <taxon>Lysinibacillus</taxon>
    </lineage>
</organism>
<dbReference type="InterPro" id="IPR037257">
    <property type="entry name" value="T2SS_E_N_sf"/>
</dbReference>
<dbReference type="GO" id="GO:0016887">
    <property type="term" value="F:ATP hydrolysis activity"/>
    <property type="evidence" value="ECO:0007669"/>
    <property type="project" value="TreeGrafter"/>
</dbReference>
<dbReference type="Gene3D" id="3.30.450.90">
    <property type="match status" value="1"/>
</dbReference>
<keyword evidence="3" id="KW-0067">ATP-binding</keyword>
<dbReference type="RefSeq" id="WP_049668581.1">
    <property type="nucleotide sequence ID" value="NZ_JBIVOC010000001.1"/>
</dbReference>
<dbReference type="InterPro" id="IPR007831">
    <property type="entry name" value="T2SS_GspE_N"/>
</dbReference>
<gene>
    <name evidence="5" type="ORF">ACZ11_21580</name>
</gene>
<dbReference type="GO" id="GO:0005524">
    <property type="term" value="F:ATP binding"/>
    <property type="evidence" value="ECO:0007669"/>
    <property type="project" value="UniProtKB-KW"/>
</dbReference>
<dbReference type="InterPro" id="IPR003593">
    <property type="entry name" value="AAA+_ATPase"/>
</dbReference>
<dbReference type="PROSITE" id="PS00662">
    <property type="entry name" value="T2SP_E"/>
    <property type="match status" value="1"/>
</dbReference>
<dbReference type="FunFam" id="3.30.450.90:FF:000001">
    <property type="entry name" value="Type II secretion system ATPase GspE"/>
    <property type="match status" value="1"/>
</dbReference>
<evidence type="ECO:0000313" key="6">
    <source>
        <dbReference type="Proteomes" id="UP000037326"/>
    </source>
</evidence>
<dbReference type="OrthoDB" id="9808272at2"/>
<evidence type="ECO:0000256" key="3">
    <source>
        <dbReference type="ARBA" id="ARBA00022840"/>
    </source>
</evidence>
<dbReference type="EMBL" id="LFXJ01000010">
    <property type="protein sequence ID" value="KMY29680.1"/>
    <property type="molecule type" value="Genomic_DNA"/>
</dbReference>
<accession>A0A0K9F582</accession>
<dbReference type="Gene3D" id="3.40.50.300">
    <property type="entry name" value="P-loop containing nucleotide triphosphate hydrolases"/>
    <property type="match status" value="1"/>
</dbReference>
<dbReference type="Pfam" id="PF00437">
    <property type="entry name" value="T2SSE"/>
    <property type="match status" value="1"/>
</dbReference>
<comment type="caution">
    <text evidence="5">The sequence shown here is derived from an EMBL/GenBank/DDBJ whole genome shotgun (WGS) entry which is preliminary data.</text>
</comment>
<dbReference type="SUPFAM" id="SSF52540">
    <property type="entry name" value="P-loop containing nucleoside triphosphate hydrolases"/>
    <property type="match status" value="1"/>
</dbReference>
<dbReference type="SMART" id="SM00382">
    <property type="entry name" value="AAA"/>
    <property type="match status" value="1"/>
</dbReference>
<protein>
    <submittedName>
        <fullName evidence="5">Type II secretion system protein E</fullName>
    </submittedName>
</protein>
<dbReference type="GeneID" id="96600803"/>
<dbReference type="AlphaFoldDB" id="A0A0K9F582"/>
<proteinExistence type="inferred from homology"/>
<dbReference type="Pfam" id="PF05157">
    <property type="entry name" value="MshEN"/>
    <property type="match status" value="1"/>
</dbReference>
<feature type="domain" description="Bacterial type II secretion system protein E" evidence="4">
    <location>
        <begin position="374"/>
        <end position="388"/>
    </location>
</feature>
<keyword evidence="2" id="KW-0547">Nucleotide-binding</keyword>
<dbReference type="CDD" id="cd01129">
    <property type="entry name" value="PulE-GspE-like"/>
    <property type="match status" value="1"/>
</dbReference>
<dbReference type="PANTHER" id="PTHR30258">
    <property type="entry name" value="TYPE II SECRETION SYSTEM PROTEIN GSPE-RELATED"/>
    <property type="match status" value="1"/>
</dbReference>
<dbReference type="SUPFAM" id="SSF160246">
    <property type="entry name" value="EspE N-terminal domain-like"/>
    <property type="match status" value="1"/>
</dbReference>
<dbReference type="PATRIC" id="fig|582475.4.peg.3423"/>
<comment type="similarity">
    <text evidence="1">Belongs to the GSP E family.</text>
</comment>
<dbReference type="Gene3D" id="3.30.300.160">
    <property type="entry name" value="Type II secretion system, protein E, N-terminal domain"/>
    <property type="match status" value="1"/>
</dbReference>
<evidence type="ECO:0000259" key="4">
    <source>
        <dbReference type="PROSITE" id="PS00662"/>
    </source>
</evidence>